<dbReference type="EMBL" id="JH660642">
    <property type="protein sequence ID" value="EIM28836.1"/>
    <property type="molecule type" value="Genomic_DNA"/>
</dbReference>
<feature type="compositionally biased region" description="Gly residues" evidence="1">
    <location>
        <begin position="68"/>
        <end position="110"/>
    </location>
</feature>
<proteinExistence type="predicted"/>
<evidence type="ECO:0008006" key="4">
    <source>
        <dbReference type="Google" id="ProtNLM"/>
    </source>
</evidence>
<gene>
    <name evidence="2" type="ORF">MicloDRAFT_00024810</name>
</gene>
<dbReference type="STRING" id="864069.MicloDRAFT_00024810"/>
<protein>
    <recommendedName>
        <fullName evidence="4">Peptidase propeptide domain-containing protein</fullName>
    </recommendedName>
</protein>
<accession>I4YXZ4</accession>
<organism evidence="2 3">
    <name type="scientific">Microvirga lotononidis</name>
    <dbReference type="NCBI Taxonomy" id="864069"/>
    <lineage>
        <taxon>Bacteria</taxon>
        <taxon>Pseudomonadati</taxon>
        <taxon>Pseudomonadota</taxon>
        <taxon>Alphaproteobacteria</taxon>
        <taxon>Hyphomicrobiales</taxon>
        <taxon>Methylobacteriaceae</taxon>
        <taxon>Microvirga</taxon>
    </lineage>
</organism>
<dbReference type="PATRIC" id="fig|864069.3.peg.2683"/>
<sequence>MPGQSEPNRACEPDGGCQRNIRFAVLCWIALEDFMIRRRLIVLFAASMAFTAMECAWPATALAKDGDGGGGGGGGSDGGGGHGGGDNSGRGGGDDGGPGRGGNDGGQGRGQGDDGGRGRGRGRGGDEDEPTQRGWGRTSSESAREAVSQGWALALSSVLPTVSRAVPGQVLEVDLRQSWSGQWRYEFLILTRDRRYQEVVVDARNSQILQVRRR</sequence>
<reference evidence="2 3" key="1">
    <citation type="submission" date="2012-02" db="EMBL/GenBank/DDBJ databases">
        <title>Improved High-Quality Draft sequence of Microvirga sp. WSM3557.</title>
        <authorList>
            <consortium name="US DOE Joint Genome Institute"/>
            <person name="Lucas S."/>
            <person name="Han J."/>
            <person name="Lapidus A."/>
            <person name="Cheng J.-F."/>
            <person name="Goodwin L."/>
            <person name="Pitluck S."/>
            <person name="Peters L."/>
            <person name="Zhang X."/>
            <person name="Detter J.C."/>
            <person name="Han C."/>
            <person name="Tapia R."/>
            <person name="Land M."/>
            <person name="Hauser L."/>
            <person name="Kyrpides N."/>
            <person name="Ivanova N."/>
            <person name="Pagani I."/>
            <person name="Brau L."/>
            <person name="Yates R."/>
            <person name="O'Hara G."/>
            <person name="Rui T."/>
            <person name="Howieson J."/>
            <person name="Reeve W."/>
            <person name="Woyke T."/>
        </authorList>
    </citation>
    <scope>NUCLEOTIDE SEQUENCE [LARGE SCALE GENOMIC DNA]</scope>
    <source>
        <strain evidence="2 3">WSM3557</strain>
    </source>
</reference>
<evidence type="ECO:0000313" key="3">
    <source>
        <dbReference type="Proteomes" id="UP000003947"/>
    </source>
</evidence>
<dbReference type="HOGENOM" id="CLU_1287632_0_0_5"/>
<dbReference type="Proteomes" id="UP000003947">
    <property type="component" value="Unassembled WGS sequence"/>
</dbReference>
<keyword evidence="3" id="KW-1185">Reference proteome</keyword>
<dbReference type="AlphaFoldDB" id="I4YXZ4"/>
<name>I4YXZ4_9HYPH</name>
<feature type="region of interest" description="Disordered" evidence="1">
    <location>
        <begin position="68"/>
        <end position="142"/>
    </location>
</feature>
<evidence type="ECO:0000256" key="1">
    <source>
        <dbReference type="SAM" id="MobiDB-lite"/>
    </source>
</evidence>
<evidence type="ECO:0000313" key="2">
    <source>
        <dbReference type="EMBL" id="EIM28836.1"/>
    </source>
</evidence>